<accession>A0ABT9M7T6</accession>
<sequence>MPRIMFALLACGAVTLAACAPATTLGKTAAPAAVPEATGLWTGTLSNPVAGTYKVTARLTELRDPSAGDLTGTVEVERWAAQPLPVQGNVNTGVLNAEGANFSLTCTGKFTNRTLFEGRCEAITSTNVGLGADLVLVRQGSLSF</sequence>
<comment type="caution">
    <text evidence="2">The sequence shown here is derived from an EMBL/GenBank/DDBJ whole genome shotgun (WGS) entry which is preliminary data.</text>
</comment>
<dbReference type="EMBL" id="JAURUR010000001">
    <property type="protein sequence ID" value="MDP9762632.1"/>
    <property type="molecule type" value="Genomic_DNA"/>
</dbReference>
<evidence type="ECO:0008006" key="4">
    <source>
        <dbReference type="Google" id="ProtNLM"/>
    </source>
</evidence>
<feature type="chain" id="PRO_5045998964" description="Lipoprotein" evidence="1">
    <location>
        <begin position="23"/>
        <end position="144"/>
    </location>
</feature>
<dbReference type="Proteomes" id="UP001232163">
    <property type="component" value="Unassembled WGS sequence"/>
</dbReference>
<evidence type="ECO:0000256" key="1">
    <source>
        <dbReference type="SAM" id="SignalP"/>
    </source>
</evidence>
<evidence type="ECO:0000313" key="3">
    <source>
        <dbReference type="Proteomes" id="UP001232163"/>
    </source>
</evidence>
<feature type="signal peptide" evidence="1">
    <location>
        <begin position="1"/>
        <end position="22"/>
    </location>
</feature>
<reference evidence="2 3" key="1">
    <citation type="submission" date="2023-07" db="EMBL/GenBank/DDBJ databases">
        <title>Genomic Encyclopedia of Type Strains, Phase IV (KMG-IV): sequencing the most valuable type-strain genomes for metagenomic binning, comparative biology and taxonomic classification.</title>
        <authorList>
            <person name="Goeker M."/>
        </authorList>
    </citation>
    <scope>NUCLEOTIDE SEQUENCE [LARGE SCALE GENOMIC DNA]</scope>
    <source>
        <strain evidence="2 3">NIO-1023</strain>
    </source>
</reference>
<organism evidence="2 3">
    <name type="scientific">Deinococcus enclensis</name>
    <dbReference type="NCBI Taxonomy" id="1049582"/>
    <lineage>
        <taxon>Bacteria</taxon>
        <taxon>Thermotogati</taxon>
        <taxon>Deinococcota</taxon>
        <taxon>Deinococci</taxon>
        <taxon>Deinococcales</taxon>
        <taxon>Deinococcaceae</taxon>
        <taxon>Deinococcus</taxon>
    </lineage>
</organism>
<keyword evidence="1" id="KW-0732">Signal</keyword>
<keyword evidence="3" id="KW-1185">Reference proteome</keyword>
<dbReference type="RefSeq" id="WP_307462843.1">
    <property type="nucleotide sequence ID" value="NZ_JAURUR010000001.1"/>
</dbReference>
<dbReference type="PROSITE" id="PS51257">
    <property type="entry name" value="PROKAR_LIPOPROTEIN"/>
    <property type="match status" value="1"/>
</dbReference>
<evidence type="ECO:0000313" key="2">
    <source>
        <dbReference type="EMBL" id="MDP9762632.1"/>
    </source>
</evidence>
<name>A0ABT9M7T6_9DEIO</name>
<proteinExistence type="predicted"/>
<gene>
    <name evidence="2" type="ORF">QO006_000045</name>
</gene>
<protein>
    <recommendedName>
        <fullName evidence="4">Lipoprotein</fullName>
    </recommendedName>
</protein>